<reference evidence="1 2" key="1">
    <citation type="submission" date="2018-04" db="EMBL/GenBank/DDBJ databases">
        <title>Genomic Encyclopedia of Archaeal and Bacterial Type Strains, Phase II (KMG-II): from individual species to whole genera.</title>
        <authorList>
            <person name="Goeker M."/>
        </authorList>
    </citation>
    <scope>NUCLEOTIDE SEQUENCE [LARGE SCALE GENOMIC DNA]</scope>
    <source>
        <strain evidence="1 2">DSM 26809</strain>
    </source>
</reference>
<dbReference type="EMBL" id="QAOQ01000001">
    <property type="protein sequence ID" value="PTR01282.1"/>
    <property type="molecule type" value="Genomic_DNA"/>
</dbReference>
<organism evidence="1 2">
    <name type="scientific">Mucilaginibacter yixingensis</name>
    <dbReference type="NCBI Taxonomy" id="1295612"/>
    <lineage>
        <taxon>Bacteria</taxon>
        <taxon>Pseudomonadati</taxon>
        <taxon>Bacteroidota</taxon>
        <taxon>Sphingobacteriia</taxon>
        <taxon>Sphingobacteriales</taxon>
        <taxon>Sphingobacteriaceae</taxon>
        <taxon>Mucilaginibacter</taxon>
    </lineage>
</organism>
<dbReference type="Proteomes" id="UP000244168">
    <property type="component" value="Unassembled WGS sequence"/>
</dbReference>
<comment type="caution">
    <text evidence="1">The sequence shown here is derived from an EMBL/GenBank/DDBJ whole genome shotgun (WGS) entry which is preliminary data.</text>
</comment>
<evidence type="ECO:0000313" key="2">
    <source>
        <dbReference type="Proteomes" id="UP000244168"/>
    </source>
</evidence>
<dbReference type="AlphaFoldDB" id="A0A2T5JFS7"/>
<dbReference type="RefSeq" id="WP_107826684.1">
    <property type="nucleotide sequence ID" value="NZ_CP160205.1"/>
</dbReference>
<keyword evidence="2" id="KW-1185">Reference proteome</keyword>
<evidence type="ECO:0008006" key="3">
    <source>
        <dbReference type="Google" id="ProtNLM"/>
    </source>
</evidence>
<gene>
    <name evidence="1" type="ORF">C8P68_101516</name>
</gene>
<sequence length="305" mass="35642">MLQTPVLFIIFNRPKQTSVTFNAIRAQKPKQLFVAADGPRADHQDDEAQIAACKAIIKAVDWDCEIKTHYRDKNLGCGAGPADAITWFFSHVEEGIILEDDCVANPSFFDFCTVLLQRYRDTEQVMMICGTSYQPAPLDTTSYYFSKYPHVWGWASWRRAWSRYNFVLDYENESAITEIIARTFINKRERIKWIYNMNLIKTGLDAWDYQWMYWIWKNNGLCITPWRNMISNIGFGVHATHTFDAASKQAEMLQYELTGIVHPAIVKQHQQADAYERFHILIDPLPVIYRRKFQSVINRIKNVFS</sequence>
<evidence type="ECO:0000313" key="1">
    <source>
        <dbReference type="EMBL" id="PTR01282.1"/>
    </source>
</evidence>
<dbReference type="OrthoDB" id="9785375at2"/>
<protein>
    <recommendedName>
        <fullName evidence="3">Nucleotide-diphospho-sugar transferase</fullName>
    </recommendedName>
</protein>
<dbReference type="InterPro" id="IPR029044">
    <property type="entry name" value="Nucleotide-diphossugar_trans"/>
</dbReference>
<accession>A0A2T5JFS7</accession>
<name>A0A2T5JFS7_9SPHI</name>
<dbReference type="Gene3D" id="3.90.550.10">
    <property type="entry name" value="Spore Coat Polysaccharide Biosynthesis Protein SpsA, Chain A"/>
    <property type="match status" value="1"/>
</dbReference>
<proteinExistence type="predicted"/>
<dbReference type="SUPFAM" id="SSF53448">
    <property type="entry name" value="Nucleotide-diphospho-sugar transferases"/>
    <property type="match status" value="1"/>
</dbReference>